<evidence type="ECO:0000313" key="4">
    <source>
        <dbReference type="Proteomes" id="UP000256708"/>
    </source>
</evidence>
<evidence type="ECO:0000313" key="3">
    <source>
        <dbReference type="EMBL" id="RDV16553.1"/>
    </source>
</evidence>
<dbReference type="RefSeq" id="WP_115564413.1">
    <property type="nucleotide sequence ID" value="NZ_QRGR01000004.1"/>
</dbReference>
<feature type="domain" description="DUF6705" evidence="2">
    <location>
        <begin position="1"/>
        <end position="78"/>
    </location>
</feature>
<keyword evidence="1" id="KW-0732">Signal</keyword>
<gene>
    <name evidence="3" type="ORF">DXT99_05000</name>
</gene>
<dbReference type="OrthoDB" id="1261237at2"/>
<sequence length="164" mass="18035">MKKLLTIVILAFLCALNAVAQDSRPYTEVPELDKFAGEWVYSNKGESLTLFLTKEKTYVETINSYVDALAGFYEYKPDKSSSLGNKDKNKIIAGRLVAINGDAATFLIIDSGKNKPGQATLEFMPNSFKQAKLDIMELEGVKVKKKTSTSGFSLPSGIILKKVN</sequence>
<organism evidence="3 4">
    <name type="scientific">Pontibacter diazotrophicus</name>
    <dbReference type="NCBI Taxonomy" id="1400979"/>
    <lineage>
        <taxon>Bacteria</taxon>
        <taxon>Pseudomonadati</taxon>
        <taxon>Bacteroidota</taxon>
        <taxon>Cytophagia</taxon>
        <taxon>Cytophagales</taxon>
        <taxon>Hymenobacteraceae</taxon>
        <taxon>Pontibacter</taxon>
    </lineage>
</organism>
<evidence type="ECO:0000256" key="1">
    <source>
        <dbReference type="SAM" id="SignalP"/>
    </source>
</evidence>
<protein>
    <recommendedName>
        <fullName evidence="2">DUF6705 domain-containing protein</fullName>
    </recommendedName>
</protein>
<comment type="caution">
    <text evidence="3">The sequence shown here is derived from an EMBL/GenBank/DDBJ whole genome shotgun (WGS) entry which is preliminary data.</text>
</comment>
<accession>A0A3D8LGK4</accession>
<feature type="signal peptide" evidence="1">
    <location>
        <begin position="1"/>
        <end position="20"/>
    </location>
</feature>
<dbReference type="EMBL" id="QRGR01000004">
    <property type="protein sequence ID" value="RDV16553.1"/>
    <property type="molecule type" value="Genomic_DNA"/>
</dbReference>
<keyword evidence="4" id="KW-1185">Reference proteome</keyword>
<dbReference type="AlphaFoldDB" id="A0A3D8LGK4"/>
<name>A0A3D8LGK4_9BACT</name>
<dbReference type="Pfam" id="PF20448">
    <property type="entry name" value="DUF6705"/>
    <property type="match status" value="1"/>
</dbReference>
<dbReference type="Proteomes" id="UP000256708">
    <property type="component" value="Unassembled WGS sequence"/>
</dbReference>
<proteinExistence type="predicted"/>
<evidence type="ECO:0000259" key="2">
    <source>
        <dbReference type="Pfam" id="PF20448"/>
    </source>
</evidence>
<reference evidence="4" key="1">
    <citation type="submission" date="2018-08" db="EMBL/GenBank/DDBJ databases">
        <authorList>
            <person name="Liu Z.-W."/>
            <person name="Du Z.-J."/>
        </authorList>
    </citation>
    <scope>NUCLEOTIDE SEQUENCE [LARGE SCALE GENOMIC DNA]</scope>
    <source>
        <strain evidence="4">H4X</strain>
    </source>
</reference>
<dbReference type="InterPro" id="IPR046551">
    <property type="entry name" value="DUF6705"/>
</dbReference>
<feature type="chain" id="PRO_5017726134" description="DUF6705 domain-containing protein" evidence="1">
    <location>
        <begin position="21"/>
        <end position="164"/>
    </location>
</feature>